<proteinExistence type="predicted"/>
<dbReference type="Pfam" id="PF09084">
    <property type="entry name" value="NMT1"/>
    <property type="match status" value="1"/>
</dbReference>
<feature type="signal peptide" evidence="1">
    <location>
        <begin position="1"/>
        <end position="21"/>
    </location>
</feature>
<dbReference type="InterPro" id="IPR015168">
    <property type="entry name" value="SsuA/THI5"/>
</dbReference>
<evidence type="ECO:0000259" key="2">
    <source>
        <dbReference type="Pfam" id="PF09084"/>
    </source>
</evidence>
<dbReference type="RefSeq" id="WP_311157252.1">
    <property type="nucleotide sequence ID" value="NZ_CP038012.1"/>
</dbReference>
<dbReference type="InterPro" id="IPR027939">
    <property type="entry name" value="NMT1/THI5"/>
</dbReference>
<dbReference type="PANTHER" id="PTHR31528">
    <property type="entry name" value="4-AMINO-5-HYDROXYMETHYL-2-METHYLPYRIMIDINE PHOSPHATE SYNTHASE THI11-RELATED"/>
    <property type="match status" value="1"/>
</dbReference>
<protein>
    <submittedName>
        <fullName evidence="3">Thiamine biosynthesis protein HI_0357</fullName>
    </submittedName>
</protein>
<keyword evidence="4" id="KW-1185">Reference proteome</keyword>
<name>A0A380C8H1_SPOPA</name>
<evidence type="ECO:0000256" key="1">
    <source>
        <dbReference type="SAM" id="SignalP"/>
    </source>
</evidence>
<reference evidence="3 4" key="1">
    <citation type="submission" date="2018-06" db="EMBL/GenBank/DDBJ databases">
        <authorList>
            <consortium name="Pathogen Informatics"/>
            <person name="Doyle S."/>
        </authorList>
    </citation>
    <scope>NUCLEOTIDE SEQUENCE [LARGE SCALE GENOMIC DNA]</scope>
    <source>
        <strain evidence="4">ATCC 11859 / DSM 33 / NCIB 8841 / NCTC 4822</strain>
    </source>
</reference>
<dbReference type="GO" id="GO:0009228">
    <property type="term" value="P:thiamine biosynthetic process"/>
    <property type="evidence" value="ECO:0007669"/>
    <property type="project" value="InterPro"/>
</dbReference>
<feature type="domain" description="SsuA/THI5-like" evidence="2">
    <location>
        <begin position="38"/>
        <end position="253"/>
    </location>
</feature>
<dbReference type="EMBL" id="UGYZ01000002">
    <property type="protein sequence ID" value="SUJ14467.1"/>
    <property type="molecule type" value="Genomic_DNA"/>
</dbReference>
<evidence type="ECO:0000313" key="4">
    <source>
        <dbReference type="Proteomes" id="UP000254519"/>
    </source>
</evidence>
<organism evidence="3 4">
    <name type="scientific">Sporosarcina pasteurii</name>
    <name type="common">Bacillus pasteurii</name>
    <dbReference type="NCBI Taxonomy" id="1474"/>
    <lineage>
        <taxon>Bacteria</taxon>
        <taxon>Bacillati</taxon>
        <taxon>Bacillota</taxon>
        <taxon>Bacilli</taxon>
        <taxon>Bacillales</taxon>
        <taxon>Caryophanaceae</taxon>
        <taxon>Sporosarcina</taxon>
    </lineage>
</organism>
<dbReference type="AlphaFoldDB" id="A0A380C8H1"/>
<keyword evidence="1" id="KW-0732">Signal</keyword>
<dbReference type="Gene3D" id="3.40.190.10">
    <property type="entry name" value="Periplasmic binding protein-like II"/>
    <property type="match status" value="2"/>
</dbReference>
<accession>A0A380C8H1</accession>
<evidence type="ECO:0000313" key="3">
    <source>
        <dbReference type="EMBL" id="SUJ14467.1"/>
    </source>
</evidence>
<sequence length="326" mass="36314">MKNIKLFLSSIMILFVLSACNKNEDTEKVSIMLDWYPNAVHSFLYVAEEKGYFEEEGIELDIQFPANPTDPINLAAAGKVTMGITYQPDVIIAKTEQDIAVKSVGVLVQSPLNHVGFLNDTGIKSPKDFEGKTIGFTGIPLNEAMVQTMMETDGADFNSVTMVDVGFELSSSIVSEKADAAVGMYINHEFPMLEYEGYQPGHLDPTDFGVPSFYELLVVTSDDTWANEQENIEAFWRAARKAFDDMEANPDEALATLLKHQDKANFPLIEEVEKESLSILLPKMKENGKFGHQDAEVWEVTADWMTKAGLLTKEANLEGIFVNMEE</sequence>
<gene>
    <name evidence="3" type="ORF">NCTC4822_02456</name>
</gene>
<dbReference type="PANTHER" id="PTHR31528:SF3">
    <property type="entry name" value="THIAMINE BIOSYNTHESIS PROTEIN HI_0357-RELATED"/>
    <property type="match status" value="1"/>
</dbReference>
<dbReference type="SUPFAM" id="SSF53850">
    <property type="entry name" value="Periplasmic binding protein-like II"/>
    <property type="match status" value="1"/>
</dbReference>
<feature type="chain" id="PRO_5038916923" evidence="1">
    <location>
        <begin position="22"/>
        <end position="326"/>
    </location>
</feature>
<dbReference type="PROSITE" id="PS51257">
    <property type="entry name" value="PROKAR_LIPOPROTEIN"/>
    <property type="match status" value="1"/>
</dbReference>
<dbReference type="Proteomes" id="UP000254519">
    <property type="component" value="Unassembled WGS sequence"/>
</dbReference>